<proteinExistence type="predicted"/>
<keyword evidence="3" id="KW-1185">Reference proteome</keyword>
<organism evidence="2 3">
    <name type="scientific">Penaeus vannamei</name>
    <name type="common">Whiteleg shrimp</name>
    <name type="synonym">Litopenaeus vannamei</name>
    <dbReference type="NCBI Taxonomy" id="6689"/>
    <lineage>
        <taxon>Eukaryota</taxon>
        <taxon>Metazoa</taxon>
        <taxon>Ecdysozoa</taxon>
        <taxon>Arthropoda</taxon>
        <taxon>Crustacea</taxon>
        <taxon>Multicrustacea</taxon>
        <taxon>Malacostraca</taxon>
        <taxon>Eumalacostraca</taxon>
        <taxon>Eucarida</taxon>
        <taxon>Decapoda</taxon>
        <taxon>Dendrobranchiata</taxon>
        <taxon>Penaeoidea</taxon>
        <taxon>Penaeidae</taxon>
        <taxon>Penaeus</taxon>
    </lineage>
</organism>
<gene>
    <name evidence="2" type="ORF">C7M84_004400</name>
</gene>
<evidence type="ECO:0000313" key="2">
    <source>
        <dbReference type="EMBL" id="ROT76974.1"/>
    </source>
</evidence>
<sequence>MHVHALNPSLLSRVPESDRRVTEGARLGEATVANLSDQTAREPSVVRCCFAIPRPRSTQSRAAGGASEYDKITIITTEGRWTGRSCQLLRRRDSYSEDLEWVFVFQWVPTPSKFPLSALLIYESSSSSPVTETRVRISMRSVHQNRNRHRGQSRHVMRVPKTECEIMFGKRFNRDCAFIFSRSSSVSCSSRNSSPRRRGPPDCFFRGVPEQVTSSSHFFLLEIHTGCALVGGIKVTPKGKWAGDESATRRADDNMKTPAIAILTRTWNVRAYPELFILTTFHRGAYGRPLGEVLKSPVSGETRLVTPSDGATDLTHSWSLRPRYPGGPD</sequence>
<evidence type="ECO:0000313" key="3">
    <source>
        <dbReference type="Proteomes" id="UP000283509"/>
    </source>
</evidence>
<dbReference type="Proteomes" id="UP000283509">
    <property type="component" value="Unassembled WGS sequence"/>
</dbReference>
<dbReference type="EMBL" id="QCYY01001584">
    <property type="protein sequence ID" value="ROT76974.1"/>
    <property type="molecule type" value="Genomic_DNA"/>
</dbReference>
<protein>
    <submittedName>
        <fullName evidence="2">Uncharacterized protein</fullName>
    </submittedName>
</protein>
<accession>A0A423TKJ5</accession>
<reference evidence="2 3" key="2">
    <citation type="submission" date="2019-01" db="EMBL/GenBank/DDBJ databases">
        <title>The decoding of complex shrimp genome reveals the adaptation for benthos swimmer, frequently molting mechanism and breeding impact on genome.</title>
        <authorList>
            <person name="Sun Y."/>
            <person name="Gao Y."/>
            <person name="Yu Y."/>
        </authorList>
    </citation>
    <scope>NUCLEOTIDE SEQUENCE [LARGE SCALE GENOMIC DNA]</scope>
    <source>
        <tissue evidence="2">Muscle</tissue>
    </source>
</reference>
<evidence type="ECO:0000256" key="1">
    <source>
        <dbReference type="SAM" id="MobiDB-lite"/>
    </source>
</evidence>
<comment type="caution">
    <text evidence="2">The sequence shown here is derived from an EMBL/GenBank/DDBJ whole genome shotgun (WGS) entry which is preliminary data.</text>
</comment>
<feature type="region of interest" description="Disordered" evidence="1">
    <location>
        <begin position="301"/>
        <end position="329"/>
    </location>
</feature>
<dbReference type="AlphaFoldDB" id="A0A423TKJ5"/>
<name>A0A423TKJ5_PENVA</name>
<reference evidence="2 3" key="1">
    <citation type="submission" date="2018-04" db="EMBL/GenBank/DDBJ databases">
        <authorList>
            <person name="Zhang X."/>
            <person name="Yuan J."/>
            <person name="Li F."/>
            <person name="Xiang J."/>
        </authorList>
    </citation>
    <scope>NUCLEOTIDE SEQUENCE [LARGE SCALE GENOMIC DNA]</scope>
    <source>
        <tissue evidence="2">Muscle</tissue>
    </source>
</reference>